<dbReference type="PROSITE" id="PS50928">
    <property type="entry name" value="ABC_TM1"/>
    <property type="match status" value="1"/>
</dbReference>
<evidence type="ECO:0000313" key="10">
    <source>
        <dbReference type="Proteomes" id="UP000050535"/>
    </source>
</evidence>
<evidence type="ECO:0000256" key="7">
    <source>
        <dbReference type="RuleBase" id="RU363032"/>
    </source>
</evidence>
<keyword evidence="5 7" id="KW-1133">Transmembrane helix</keyword>
<feature type="domain" description="ABC transmembrane type-1" evidence="8">
    <location>
        <begin position="58"/>
        <end position="239"/>
    </location>
</feature>
<keyword evidence="10" id="KW-1185">Reference proteome</keyword>
<feature type="transmembrane region" description="Helical" evidence="7">
    <location>
        <begin position="123"/>
        <end position="143"/>
    </location>
</feature>
<dbReference type="Proteomes" id="UP000050535">
    <property type="component" value="Unassembled WGS sequence"/>
</dbReference>
<comment type="similarity">
    <text evidence="7">Belongs to the binding-protein-dependent transport system permease family.</text>
</comment>
<dbReference type="PANTHER" id="PTHR30151">
    <property type="entry name" value="ALKANE SULFONATE ABC TRANSPORTER-RELATED, MEMBRANE SUBUNIT"/>
    <property type="match status" value="1"/>
</dbReference>
<feature type="transmembrane region" description="Helical" evidence="7">
    <location>
        <begin position="221"/>
        <end position="243"/>
    </location>
</feature>
<reference evidence="10" key="1">
    <citation type="submission" date="2013-11" db="EMBL/GenBank/DDBJ databases">
        <authorList>
            <person name="Hoang H.T."/>
            <person name="Killian M.L."/>
            <person name="Madson D.M."/>
            <person name="Arruda P.H.E."/>
            <person name="Sun D."/>
            <person name="Schwartz K.J."/>
            <person name="Yoon K."/>
        </authorList>
    </citation>
    <scope>NUCLEOTIDE SEQUENCE [LARGE SCALE GENOMIC DNA]</scope>
    <source>
        <strain evidence="10">CDK2</strain>
    </source>
</reference>
<evidence type="ECO:0000256" key="2">
    <source>
        <dbReference type="ARBA" id="ARBA00022448"/>
    </source>
</evidence>
<dbReference type="InterPro" id="IPR000515">
    <property type="entry name" value="MetI-like"/>
</dbReference>
<dbReference type="OrthoDB" id="214012at2157"/>
<comment type="subcellular location">
    <subcellularLocation>
        <location evidence="1 7">Cell membrane</location>
        <topology evidence="1 7">Multi-pass membrane protein</topology>
    </subcellularLocation>
</comment>
<feature type="transmembrane region" description="Helical" evidence="7">
    <location>
        <begin position="187"/>
        <end position="209"/>
    </location>
</feature>
<evidence type="ECO:0000256" key="1">
    <source>
        <dbReference type="ARBA" id="ARBA00004651"/>
    </source>
</evidence>
<sequence>MNPVRPPEWGYSVAALVGAVVLWAGFVSLFDVPAYLLPHPLEVGRRLLGNPGLYADAALATTVKVIVGGATGTLAGFLLGVAVGEVPPLWRAVSPYLIAARVLPVVAIAPLLLIYFGTGFATGVGFVALMVLFPMAVSTAAGFRQTPQAALDLAASVDAPRHRVLLAIRLPYAAPDVIGGLRQSATLAVVGAVLAEWFVADSGLGYLILVAAENVRPDVLLAALSVVFLVGFSLYGAVGLLGARFRRAGG</sequence>
<organism evidence="9 10">
    <name type="scientific">Halolamina pelagica</name>
    <dbReference type="NCBI Taxonomy" id="699431"/>
    <lineage>
        <taxon>Archaea</taxon>
        <taxon>Methanobacteriati</taxon>
        <taxon>Methanobacteriota</taxon>
        <taxon>Stenosarchaea group</taxon>
        <taxon>Halobacteria</taxon>
        <taxon>Halobacteriales</taxon>
        <taxon>Haloferacaceae</taxon>
    </lineage>
</organism>
<accession>A0A0N8I090</accession>
<proteinExistence type="inferred from homology"/>
<evidence type="ECO:0000313" key="9">
    <source>
        <dbReference type="EMBL" id="KPN31643.1"/>
    </source>
</evidence>
<feature type="transmembrane region" description="Helical" evidence="7">
    <location>
        <begin position="96"/>
        <end position="117"/>
    </location>
</feature>
<gene>
    <name evidence="9" type="ORF">SY89_02392</name>
</gene>
<dbReference type="GO" id="GO:0005886">
    <property type="term" value="C:plasma membrane"/>
    <property type="evidence" value="ECO:0007669"/>
    <property type="project" value="UniProtKB-SubCell"/>
</dbReference>
<evidence type="ECO:0000256" key="3">
    <source>
        <dbReference type="ARBA" id="ARBA00022475"/>
    </source>
</evidence>
<dbReference type="RefSeq" id="WP_054584175.1">
    <property type="nucleotide sequence ID" value="NZ_LGUC01000001.1"/>
</dbReference>
<dbReference type="PANTHER" id="PTHR30151:SF0">
    <property type="entry name" value="ABC TRANSPORTER PERMEASE PROTEIN MJ0413-RELATED"/>
    <property type="match status" value="1"/>
</dbReference>
<keyword evidence="4 7" id="KW-0812">Transmembrane</keyword>
<dbReference type="Pfam" id="PF00528">
    <property type="entry name" value="BPD_transp_1"/>
    <property type="match status" value="1"/>
</dbReference>
<dbReference type="Gene3D" id="1.10.3720.10">
    <property type="entry name" value="MetI-like"/>
    <property type="match status" value="1"/>
</dbReference>
<dbReference type="STRING" id="699431.SY89_02392"/>
<feature type="transmembrane region" description="Helical" evidence="7">
    <location>
        <begin position="57"/>
        <end position="84"/>
    </location>
</feature>
<dbReference type="AlphaFoldDB" id="A0A0N8I090"/>
<evidence type="ECO:0000256" key="4">
    <source>
        <dbReference type="ARBA" id="ARBA00022692"/>
    </source>
</evidence>
<dbReference type="GO" id="GO:0055085">
    <property type="term" value="P:transmembrane transport"/>
    <property type="evidence" value="ECO:0007669"/>
    <property type="project" value="InterPro"/>
</dbReference>
<comment type="caution">
    <text evidence="9">The sequence shown here is derived from an EMBL/GenBank/DDBJ whole genome shotgun (WGS) entry which is preliminary data.</text>
</comment>
<name>A0A0N8I090_9EURY</name>
<dbReference type="InterPro" id="IPR035906">
    <property type="entry name" value="MetI-like_sf"/>
</dbReference>
<keyword evidence="3" id="KW-1003">Cell membrane</keyword>
<keyword evidence="2 7" id="KW-0813">Transport</keyword>
<evidence type="ECO:0000256" key="5">
    <source>
        <dbReference type="ARBA" id="ARBA00022989"/>
    </source>
</evidence>
<feature type="transmembrane region" description="Helical" evidence="7">
    <location>
        <begin position="12"/>
        <end position="37"/>
    </location>
</feature>
<protein>
    <submittedName>
        <fullName evidence="9">Taurine transporter subunit</fullName>
    </submittedName>
</protein>
<evidence type="ECO:0000256" key="6">
    <source>
        <dbReference type="ARBA" id="ARBA00023136"/>
    </source>
</evidence>
<keyword evidence="6 7" id="KW-0472">Membrane</keyword>
<dbReference type="SUPFAM" id="SSF161098">
    <property type="entry name" value="MetI-like"/>
    <property type="match status" value="1"/>
</dbReference>
<evidence type="ECO:0000259" key="8">
    <source>
        <dbReference type="PROSITE" id="PS50928"/>
    </source>
</evidence>
<dbReference type="EMBL" id="LGUC01000001">
    <property type="protein sequence ID" value="KPN31643.1"/>
    <property type="molecule type" value="Genomic_DNA"/>
</dbReference>